<keyword evidence="1" id="KW-1133">Transmembrane helix</keyword>
<accession>A0A380Q2L5</accession>
<dbReference type="Proteomes" id="UP000255087">
    <property type="component" value="Unassembled WGS sequence"/>
</dbReference>
<keyword evidence="1" id="KW-0812">Transmembrane</keyword>
<evidence type="ECO:0000313" key="2">
    <source>
        <dbReference type="EMBL" id="SUP80023.1"/>
    </source>
</evidence>
<gene>
    <name evidence="2" type="ORF">NCTC8580_00062</name>
</gene>
<keyword evidence="1" id="KW-0472">Membrane</keyword>
<proteinExistence type="predicted"/>
<organism evidence="2 3">
    <name type="scientific">Yersinia pseudotuberculosis</name>
    <dbReference type="NCBI Taxonomy" id="633"/>
    <lineage>
        <taxon>Bacteria</taxon>
        <taxon>Pseudomonadati</taxon>
        <taxon>Pseudomonadota</taxon>
        <taxon>Gammaproteobacteria</taxon>
        <taxon>Enterobacterales</taxon>
        <taxon>Yersiniaceae</taxon>
        <taxon>Yersinia</taxon>
    </lineage>
</organism>
<feature type="transmembrane region" description="Helical" evidence="1">
    <location>
        <begin position="6"/>
        <end position="28"/>
    </location>
</feature>
<evidence type="ECO:0000256" key="1">
    <source>
        <dbReference type="SAM" id="Phobius"/>
    </source>
</evidence>
<protein>
    <submittedName>
        <fullName evidence="2">Uncharacterized protein</fullName>
    </submittedName>
</protein>
<name>A0A380Q2L5_YERPU</name>
<dbReference type="AlphaFoldDB" id="A0A380Q2L5"/>
<evidence type="ECO:0000313" key="3">
    <source>
        <dbReference type="Proteomes" id="UP000255087"/>
    </source>
</evidence>
<reference evidence="2 3" key="1">
    <citation type="submission" date="2018-06" db="EMBL/GenBank/DDBJ databases">
        <authorList>
            <consortium name="Pathogen Informatics"/>
            <person name="Doyle S."/>
        </authorList>
    </citation>
    <scope>NUCLEOTIDE SEQUENCE [LARGE SCALE GENOMIC DNA]</scope>
    <source>
        <strain evidence="2 3">NCTC8580</strain>
    </source>
</reference>
<sequence length="38" mass="4163">MSVYSYAVLCYAITAVISFMVMGVVVGLDKIMNNSKED</sequence>
<dbReference type="EMBL" id="UHJC01000001">
    <property type="protein sequence ID" value="SUP80023.1"/>
    <property type="molecule type" value="Genomic_DNA"/>
</dbReference>